<organism evidence="2 3">
    <name type="scientific">Dendryphion nanum</name>
    <dbReference type="NCBI Taxonomy" id="256645"/>
    <lineage>
        <taxon>Eukaryota</taxon>
        <taxon>Fungi</taxon>
        <taxon>Dikarya</taxon>
        <taxon>Ascomycota</taxon>
        <taxon>Pezizomycotina</taxon>
        <taxon>Dothideomycetes</taxon>
        <taxon>Pleosporomycetidae</taxon>
        <taxon>Pleosporales</taxon>
        <taxon>Torulaceae</taxon>
        <taxon>Dendryphion</taxon>
    </lineage>
</organism>
<dbReference type="EMBL" id="JAGMWT010000008">
    <property type="protein sequence ID" value="KAH7123823.1"/>
    <property type="molecule type" value="Genomic_DNA"/>
</dbReference>
<feature type="region of interest" description="Disordered" evidence="1">
    <location>
        <begin position="82"/>
        <end position="162"/>
    </location>
</feature>
<protein>
    <submittedName>
        <fullName evidence="2">Uncharacterized protein</fullName>
    </submittedName>
</protein>
<feature type="non-terminal residue" evidence="2">
    <location>
        <position position="162"/>
    </location>
</feature>
<proteinExistence type="predicted"/>
<keyword evidence="3" id="KW-1185">Reference proteome</keyword>
<dbReference type="Proteomes" id="UP000700596">
    <property type="component" value="Unassembled WGS sequence"/>
</dbReference>
<reference evidence="2" key="1">
    <citation type="journal article" date="2021" name="Nat. Commun.">
        <title>Genetic determinants of endophytism in the Arabidopsis root mycobiome.</title>
        <authorList>
            <person name="Mesny F."/>
            <person name="Miyauchi S."/>
            <person name="Thiergart T."/>
            <person name="Pickel B."/>
            <person name="Atanasova L."/>
            <person name="Karlsson M."/>
            <person name="Huettel B."/>
            <person name="Barry K.W."/>
            <person name="Haridas S."/>
            <person name="Chen C."/>
            <person name="Bauer D."/>
            <person name="Andreopoulos W."/>
            <person name="Pangilinan J."/>
            <person name="LaButti K."/>
            <person name="Riley R."/>
            <person name="Lipzen A."/>
            <person name="Clum A."/>
            <person name="Drula E."/>
            <person name="Henrissat B."/>
            <person name="Kohler A."/>
            <person name="Grigoriev I.V."/>
            <person name="Martin F.M."/>
            <person name="Hacquard S."/>
        </authorList>
    </citation>
    <scope>NUCLEOTIDE SEQUENCE</scope>
    <source>
        <strain evidence="2">MPI-CAGE-CH-0243</strain>
    </source>
</reference>
<sequence length="162" mass="17824">MAEQARGQYVVSLLRNMSHLVCKPSLRPCYAQRTNNLGGRKTRSASVCHVIVEDGTTVHRKTYPYRHHNDVLPPLVATLNAVPKPSPTEASSKHHLQALARQDTDPASFSSQPLDRDIFLPQYYPQGIDTNEKGDASKNCAYEAPEGDSNQDHSALCDAGDP</sequence>
<evidence type="ECO:0000313" key="2">
    <source>
        <dbReference type="EMBL" id="KAH7123823.1"/>
    </source>
</evidence>
<accession>A0A9P9DR16</accession>
<name>A0A9P9DR16_9PLEO</name>
<evidence type="ECO:0000256" key="1">
    <source>
        <dbReference type="SAM" id="MobiDB-lite"/>
    </source>
</evidence>
<evidence type="ECO:0000313" key="3">
    <source>
        <dbReference type="Proteomes" id="UP000700596"/>
    </source>
</evidence>
<comment type="caution">
    <text evidence="2">The sequence shown here is derived from an EMBL/GenBank/DDBJ whole genome shotgun (WGS) entry which is preliminary data.</text>
</comment>
<gene>
    <name evidence="2" type="ORF">B0J11DRAFT_530002</name>
</gene>
<dbReference type="AlphaFoldDB" id="A0A9P9DR16"/>